<feature type="domain" description="FtsK" evidence="2">
    <location>
        <begin position="1"/>
        <end position="171"/>
    </location>
</feature>
<dbReference type="InterPro" id="IPR027417">
    <property type="entry name" value="P-loop_NTPase"/>
</dbReference>
<dbReference type="EMBL" id="SZON01001427">
    <property type="protein sequence ID" value="TKI91149.1"/>
    <property type="molecule type" value="Genomic_DNA"/>
</dbReference>
<gene>
    <name evidence="3" type="ORF">FC699_22620</name>
</gene>
<dbReference type="InterPro" id="IPR002543">
    <property type="entry name" value="FtsK_dom"/>
</dbReference>
<evidence type="ECO:0000259" key="2">
    <source>
        <dbReference type="PROSITE" id="PS50901"/>
    </source>
</evidence>
<accession>A0A4U3ATD4</accession>
<feature type="non-terminal residue" evidence="3">
    <location>
        <position position="1"/>
    </location>
</feature>
<protein>
    <submittedName>
        <fullName evidence="3">Type VII secretion protein EssC</fullName>
    </submittedName>
</protein>
<dbReference type="GO" id="GO:0005524">
    <property type="term" value="F:ATP binding"/>
    <property type="evidence" value="ECO:0007669"/>
    <property type="project" value="UniProtKB-UniRule"/>
</dbReference>
<organism evidence="3 4">
    <name type="scientific">Bacillus wiedmannii</name>
    <dbReference type="NCBI Taxonomy" id="1890302"/>
    <lineage>
        <taxon>Bacteria</taxon>
        <taxon>Bacillati</taxon>
        <taxon>Bacillota</taxon>
        <taxon>Bacilli</taxon>
        <taxon>Bacillales</taxon>
        <taxon>Bacillaceae</taxon>
        <taxon>Bacillus</taxon>
        <taxon>Bacillus cereus group</taxon>
    </lineage>
</organism>
<proteinExistence type="predicted"/>
<dbReference type="Pfam" id="PF01580">
    <property type="entry name" value="FtsK_SpoIIIE"/>
    <property type="match status" value="1"/>
</dbReference>
<keyword evidence="1" id="KW-0547">Nucleotide-binding</keyword>
<reference evidence="3 4" key="1">
    <citation type="journal article" date="2019" name="Environ. Microbiol.">
        <title>An active ?-lactamase is a part of an orchestrated cell wall stress resistance network of Bacillus subtilis and related rhizosphere species.</title>
        <authorList>
            <person name="Bucher T."/>
            <person name="Keren-Paz A."/>
            <person name="Hausser J."/>
            <person name="Olender T."/>
            <person name="Cytryn E."/>
            <person name="Kolodkin-Gal I."/>
        </authorList>
    </citation>
    <scope>NUCLEOTIDE SEQUENCE [LARGE SCALE GENOMIC DNA]</scope>
    <source>
        <strain evidence="3 4">I5</strain>
    </source>
</reference>
<dbReference type="GO" id="GO:0003677">
    <property type="term" value="F:DNA binding"/>
    <property type="evidence" value="ECO:0007669"/>
    <property type="project" value="InterPro"/>
</dbReference>
<evidence type="ECO:0000313" key="4">
    <source>
        <dbReference type="Proteomes" id="UP000305222"/>
    </source>
</evidence>
<keyword evidence="1" id="KW-0067">ATP-binding</keyword>
<dbReference type="Proteomes" id="UP000305222">
    <property type="component" value="Unassembled WGS sequence"/>
</dbReference>
<feature type="binding site" evidence="1">
    <location>
        <begin position="3"/>
        <end position="10"/>
    </location>
    <ligand>
        <name>ATP</name>
        <dbReference type="ChEBI" id="CHEBI:30616"/>
    </ligand>
</feature>
<name>A0A4U3ATD4_9BACI</name>
<sequence>IGGRIEGGKTSLLQTLLFTTTYQYSPEKVELYLVDLGERPTGILALGNLPHVKKKVTDGMQLKEMLDELLELINNREPIMPSIDPNATVEIPYKRIIVAIDDIDQMLTILSTDYEAKNKMELIVQNCKNKGIHFMTAATTSSLNSYSHEKWFAEIRKRSIGYLLGTTQNNDVYFFNMKLPHTEMDQELLSGDGYCIRRKPIKIKCAYTPLHLLRAMTDKISVKWSELKVK</sequence>
<evidence type="ECO:0000313" key="3">
    <source>
        <dbReference type="EMBL" id="TKI91149.1"/>
    </source>
</evidence>
<comment type="caution">
    <text evidence="3">The sequence shown here is derived from an EMBL/GenBank/DDBJ whole genome shotgun (WGS) entry which is preliminary data.</text>
</comment>
<dbReference type="PROSITE" id="PS50901">
    <property type="entry name" value="FTSK"/>
    <property type="match status" value="1"/>
</dbReference>
<evidence type="ECO:0000256" key="1">
    <source>
        <dbReference type="PROSITE-ProRule" id="PRU00289"/>
    </source>
</evidence>
<dbReference type="Gene3D" id="3.40.50.300">
    <property type="entry name" value="P-loop containing nucleotide triphosphate hydrolases"/>
    <property type="match status" value="1"/>
</dbReference>
<dbReference type="AlphaFoldDB" id="A0A4U3ATD4"/>